<sequence>MKDKTMQEYLTQIKNLVDNIAAAGSTLDIEDIILYTLNGLPPIYNPFKTAIQTSQHPISLDVLYSLLCSEEINLQQDHSKDLNSPSDNTKLIYVRNKPNRGWFNRSQNRNQYGRPNSNNNAPQSQNQSNTPRPVCQICSKTGHTASNCWYRCNLQYVPSTPTNQRAYYTQTQPSSNTSAWILDSGATSHLTPDLSNLTNTSSYHGLDSVSVANGSTIPIQHTGNGLLPLPETARQSATSSWSQP</sequence>
<evidence type="ECO:0000259" key="2">
    <source>
        <dbReference type="Pfam" id="PF22936"/>
    </source>
</evidence>
<evidence type="ECO:0000256" key="1">
    <source>
        <dbReference type="SAM" id="MobiDB-lite"/>
    </source>
</evidence>
<dbReference type="EMBL" id="KZ503118">
    <property type="protein sequence ID" value="PKU68153.1"/>
    <property type="molecule type" value="Genomic_DNA"/>
</dbReference>
<dbReference type="Proteomes" id="UP000233837">
    <property type="component" value="Unassembled WGS sequence"/>
</dbReference>
<dbReference type="SUPFAM" id="SSF57756">
    <property type="entry name" value="Retrovirus zinc finger-like domains"/>
    <property type="match status" value="1"/>
</dbReference>
<dbReference type="InterPro" id="IPR054722">
    <property type="entry name" value="PolX-like_BBD"/>
</dbReference>
<dbReference type="InterPro" id="IPR036875">
    <property type="entry name" value="Znf_CCHC_sf"/>
</dbReference>
<dbReference type="GO" id="GO:0003676">
    <property type="term" value="F:nucleic acid binding"/>
    <property type="evidence" value="ECO:0007669"/>
    <property type="project" value="InterPro"/>
</dbReference>
<dbReference type="GO" id="GO:0008270">
    <property type="term" value="F:zinc ion binding"/>
    <property type="evidence" value="ECO:0007669"/>
    <property type="project" value="InterPro"/>
</dbReference>
<feature type="region of interest" description="Disordered" evidence="1">
    <location>
        <begin position="100"/>
        <end position="132"/>
    </location>
</feature>
<name>A0A2I0VXL9_9ASPA</name>
<dbReference type="PANTHER" id="PTHR47481:SF31">
    <property type="entry name" value="OS01G0873500 PROTEIN"/>
    <property type="match status" value="1"/>
</dbReference>
<accession>A0A2I0VXL9</accession>
<organism evidence="3 4">
    <name type="scientific">Dendrobium catenatum</name>
    <dbReference type="NCBI Taxonomy" id="906689"/>
    <lineage>
        <taxon>Eukaryota</taxon>
        <taxon>Viridiplantae</taxon>
        <taxon>Streptophyta</taxon>
        <taxon>Embryophyta</taxon>
        <taxon>Tracheophyta</taxon>
        <taxon>Spermatophyta</taxon>
        <taxon>Magnoliopsida</taxon>
        <taxon>Liliopsida</taxon>
        <taxon>Asparagales</taxon>
        <taxon>Orchidaceae</taxon>
        <taxon>Epidendroideae</taxon>
        <taxon>Malaxideae</taxon>
        <taxon>Dendrobiinae</taxon>
        <taxon>Dendrobium</taxon>
    </lineage>
</organism>
<dbReference type="Pfam" id="PF22936">
    <property type="entry name" value="Pol_BBD"/>
    <property type="match status" value="1"/>
</dbReference>
<protein>
    <submittedName>
        <fullName evidence="3">5'-3' exoribonuclease 2</fullName>
    </submittedName>
</protein>
<feature type="compositionally biased region" description="Polar residues" evidence="1">
    <location>
        <begin position="104"/>
        <end position="114"/>
    </location>
</feature>
<dbReference type="PANTHER" id="PTHR47481">
    <property type="match status" value="1"/>
</dbReference>
<feature type="domain" description="Retrovirus-related Pol polyprotein from transposon TNT 1-94-like beta-barrel" evidence="2">
    <location>
        <begin position="180"/>
        <end position="224"/>
    </location>
</feature>
<evidence type="ECO:0000313" key="4">
    <source>
        <dbReference type="Proteomes" id="UP000233837"/>
    </source>
</evidence>
<keyword evidence="4" id="KW-1185">Reference proteome</keyword>
<reference evidence="3 4" key="1">
    <citation type="journal article" date="2016" name="Sci. Rep.">
        <title>The Dendrobium catenatum Lindl. genome sequence provides insights into polysaccharide synthase, floral development and adaptive evolution.</title>
        <authorList>
            <person name="Zhang G.Q."/>
            <person name="Xu Q."/>
            <person name="Bian C."/>
            <person name="Tsai W.C."/>
            <person name="Yeh C.M."/>
            <person name="Liu K.W."/>
            <person name="Yoshida K."/>
            <person name="Zhang L.S."/>
            <person name="Chang S.B."/>
            <person name="Chen F."/>
            <person name="Shi Y."/>
            <person name="Su Y.Y."/>
            <person name="Zhang Y.Q."/>
            <person name="Chen L.J."/>
            <person name="Yin Y."/>
            <person name="Lin M."/>
            <person name="Huang H."/>
            <person name="Deng H."/>
            <person name="Wang Z.W."/>
            <person name="Zhu S.L."/>
            <person name="Zhao X."/>
            <person name="Deng C."/>
            <person name="Niu S.C."/>
            <person name="Huang J."/>
            <person name="Wang M."/>
            <person name="Liu G.H."/>
            <person name="Yang H.J."/>
            <person name="Xiao X.J."/>
            <person name="Hsiao Y.Y."/>
            <person name="Wu W.L."/>
            <person name="Chen Y.Y."/>
            <person name="Mitsuda N."/>
            <person name="Ohme-Takagi M."/>
            <person name="Luo Y.B."/>
            <person name="Van de Peer Y."/>
            <person name="Liu Z.J."/>
        </authorList>
    </citation>
    <scope>NUCLEOTIDE SEQUENCE [LARGE SCALE GENOMIC DNA]</scope>
    <source>
        <tissue evidence="3">The whole plant</tissue>
    </source>
</reference>
<evidence type="ECO:0000313" key="3">
    <source>
        <dbReference type="EMBL" id="PKU68153.1"/>
    </source>
</evidence>
<reference evidence="3 4" key="2">
    <citation type="journal article" date="2017" name="Nature">
        <title>The Apostasia genome and the evolution of orchids.</title>
        <authorList>
            <person name="Zhang G.Q."/>
            <person name="Liu K.W."/>
            <person name="Li Z."/>
            <person name="Lohaus R."/>
            <person name="Hsiao Y.Y."/>
            <person name="Niu S.C."/>
            <person name="Wang J.Y."/>
            <person name="Lin Y.C."/>
            <person name="Xu Q."/>
            <person name="Chen L.J."/>
            <person name="Yoshida K."/>
            <person name="Fujiwara S."/>
            <person name="Wang Z.W."/>
            <person name="Zhang Y.Q."/>
            <person name="Mitsuda N."/>
            <person name="Wang M."/>
            <person name="Liu G.H."/>
            <person name="Pecoraro L."/>
            <person name="Huang H.X."/>
            <person name="Xiao X.J."/>
            <person name="Lin M."/>
            <person name="Wu X.Y."/>
            <person name="Wu W.L."/>
            <person name="Chen Y.Y."/>
            <person name="Chang S.B."/>
            <person name="Sakamoto S."/>
            <person name="Ohme-Takagi M."/>
            <person name="Yagi M."/>
            <person name="Zeng S.J."/>
            <person name="Shen C.Y."/>
            <person name="Yeh C.M."/>
            <person name="Luo Y.B."/>
            <person name="Tsai W.C."/>
            <person name="Van de Peer Y."/>
            <person name="Liu Z.J."/>
        </authorList>
    </citation>
    <scope>NUCLEOTIDE SEQUENCE [LARGE SCALE GENOMIC DNA]</scope>
    <source>
        <tissue evidence="3">The whole plant</tissue>
    </source>
</reference>
<feature type="compositionally biased region" description="Polar residues" evidence="1">
    <location>
        <begin position="233"/>
        <end position="244"/>
    </location>
</feature>
<dbReference type="Pfam" id="PF14223">
    <property type="entry name" value="Retrotran_gag_2"/>
    <property type="match status" value="1"/>
</dbReference>
<proteinExistence type="predicted"/>
<feature type="compositionally biased region" description="Low complexity" evidence="1">
    <location>
        <begin position="115"/>
        <end position="131"/>
    </location>
</feature>
<feature type="region of interest" description="Disordered" evidence="1">
    <location>
        <begin position="222"/>
        <end position="244"/>
    </location>
</feature>
<gene>
    <name evidence="3" type="ORF">MA16_Dca012822</name>
</gene>
<dbReference type="AlphaFoldDB" id="A0A2I0VXL9"/>